<keyword evidence="2" id="KW-0238">DNA-binding</keyword>
<dbReference type="Proteomes" id="UP001629058">
    <property type="component" value="Unassembled WGS sequence"/>
</dbReference>
<evidence type="ECO:0000259" key="4">
    <source>
        <dbReference type="PROSITE" id="PS01124"/>
    </source>
</evidence>
<dbReference type="InterPro" id="IPR009057">
    <property type="entry name" value="Homeodomain-like_sf"/>
</dbReference>
<dbReference type="Pfam" id="PF12833">
    <property type="entry name" value="HTH_18"/>
    <property type="match status" value="1"/>
</dbReference>
<keyword evidence="1" id="KW-0805">Transcription regulation</keyword>
<evidence type="ECO:0000313" key="6">
    <source>
        <dbReference type="Proteomes" id="UP001629058"/>
    </source>
</evidence>
<reference evidence="5 6" key="1">
    <citation type="submission" date="2024-06" db="EMBL/GenBank/DDBJ databases">
        <authorList>
            <person name="Kaempfer P."/>
            <person name="Viver T."/>
        </authorList>
    </citation>
    <scope>NUCLEOTIDE SEQUENCE [LARGE SCALE GENOMIC DNA]</scope>
    <source>
        <strain evidence="5 6">ST-37</strain>
    </source>
</reference>
<keyword evidence="3" id="KW-0804">Transcription</keyword>
<gene>
    <name evidence="5" type="ORF">ABS765_06480</name>
</gene>
<feature type="domain" description="HTH araC/xylS-type" evidence="4">
    <location>
        <begin position="176"/>
        <end position="274"/>
    </location>
</feature>
<dbReference type="PANTHER" id="PTHR43280">
    <property type="entry name" value="ARAC-FAMILY TRANSCRIPTIONAL REGULATOR"/>
    <property type="match status" value="1"/>
</dbReference>
<dbReference type="SMART" id="SM00342">
    <property type="entry name" value="HTH_ARAC"/>
    <property type="match status" value="1"/>
</dbReference>
<evidence type="ECO:0000256" key="1">
    <source>
        <dbReference type="ARBA" id="ARBA00023015"/>
    </source>
</evidence>
<dbReference type="Gene3D" id="1.10.10.60">
    <property type="entry name" value="Homeodomain-like"/>
    <property type="match status" value="1"/>
</dbReference>
<proteinExistence type="predicted"/>
<dbReference type="InterPro" id="IPR018060">
    <property type="entry name" value="HTH_AraC"/>
</dbReference>
<organism evidence="5 6">
    <name type="scientific">Chryseobacterium terrae</name>
    <dbReference type="NCBI Taxonomy" id="3163299"/>
    <lineage>
        <taxon>Bacteria</taxon>
        <taxon>Pseudomonadati</taxon>
        <taxon>Bacteroidota</taxon>
        <taxon>Flavobacteriia</taxon>
        <taxon>Flavobacteriales</taxon>
        <taxon>Weeksellaceae</taxon>
        <taxon>Chryseobacterium group</taxon>
        <taxon>Chryseobacterium</taxon>
    </lineage>
</organism>
<sequence>MININNEDVFLERTKSGDSFRSIQFAYIIIIKGSLSLEYYNIQHIFTRGNLIMISPENVYKILDYTTDLECTIIGIDRETLRNKVQFNFSRYQVYRLSTVDKDYSLLTFQEEELEIVLHLARQILAFSKKPSDWPFREEIILNIFVSLIYIIMTQILQNTDKIITDVNKRKEEITMKFLQLISDNYVHHKELKFYADNLSISIKYLSNCVREITGQPPTRFISDSIVNEAKSLLLNSRKTVSIIADELGFSDQYSFGKFFKKHTGFSPRNFKNKNKLIETF</sequence>
<dbReference type="RefSeq" id="WP_408088753.1">
    <property type="nucleotide sequence ID" value="NZ_JBELPY010000003.1"/>
</dbReference>
<evidence type="ECO:0000256" key="3">
    <source>
        <dbReference type="ARBA" id="ARBA00023163"/>
    </source>
</evidence>
<evidence type="ECO:0000313" key="5">
    <source>
        <dbReference type="EMBL" id="MFL9833671.1"/>
    </source>
</evidence>
<accession>A0ABW8Y2U2</accession>
<dbReference type="EMBL" id="JBELPY010000003">
    <property type="protein sequence ID" value="MFL9833671.1"/>
    <property type="molecule type" value="Genomic_DNA"/>
</dbReference>
<protein>
    <submittedName>
        <fullName evidence="5">AraC family transcriptional regulator</fullName>
    </submittedName>
</protein>
<dbReference type="PANTHER" id="PTHR43280:SF32">
    <property type="entry name" value="TRANSCRIPTIONAL REGULATORY PROTEIN"/>
    <property type="match status" value="1"/>
</dbReference>
<comment type="caution">
    <text evidence="5">The sequence shown here is derived from an EMBL/GenBank/DDBJ whole genome shotgun (WGS) entry which is preliminary data.</text>
</comment>
<name>A0ABW8Y2U2_9FLAO</name>
<dbReference type="SUPFAM" id="SSF46689">
    <property type="entry name" value="Homeodomain-like"/>
    <property type="match status" value="1"/>
</dbReference>
<keyword evidence="6" id="KW-1185">Reference proteome</keyword>
<evidence type="ECO:0000256" key="2">
    <source>
        <dbReference type="ARBA" id="ARBA00023125"/>
    </source>
</evidence>
<dbReference type="PROSITE" id="PS01124">
    <property type="entry name" value="HTH_ARAC_FAMILY_2"/>
    <property type="match status" value="1"/>
</dbReference>